<dbReference type="AlphaFoldDB" id="A0A813QB15"/>
<evidence type="ECO:0000256" key="8">
    <source>
        <dbReference type="SAM" id="MobiDB-lite"/>
    </source>
</evidence>
<proteinExistence type="inferred from homology"/>
<dbReference type="GO" id="GO:0001228">
    <property type="term" value="F:DNA-binding transcription activator activity, RNA polymerase II-specific"/>
    <property type="evidence" value="ECO:0007669"/>
    <property type="project" value="TreeGrafter"/>
</dbReference>
<evidence type="ECO:0000259" key="9">
    <source>
        <dbReference type="PROSITE" id="PS50217"/>
    </source>
</evidence>
<keyword evidence="14" id="KW-1185">Reference proteome</keyword>
<feature type="coiled-coil region" evidence="7">
    <location>
        <begin position="230"/>
        <end position="257"/>
    </location>
</feature>
<evidence type="ECO:0000256" key="5">
    <source>
        <dbReference type="ARBA" id="ARBA00023163"/>
    </source>
</evidence>
<evidence type="ECO:0000256" key="6">
    <source>
        <dbReference type="ARBA" id="ARBA00023242"/>
    </source>
</evidence>
<evidence type="ECO:0000313" key="12">
    <source>
        <dbReference type="EMBL" id="CAF3545750.1"/>
    </source>
</evidence>
<dbReference type="EMBL" id="CAJNOQ010000149">
    <property type="protein sequence ID" value="CAF0764516.1"/>
    <property type="molecule type" value="Genomic_DNA"/>
</dbReference>
<comment type="caution">
    <text evidence="10">The sequence shown here is derived from an EMBL/GenBank/DDBJ whole genome shotgun (WGS) entry which is preliminary data.</text>
</comment>
<dbReference type="Pfam" id="PF00170">
    <property type="entry name" value="bZIP_1"/>
    <property type="match status" value="1"/>
</dbReference>
<feature type="domain" description="BZIP" evidence="9">
    <location>
        <begin position="198"/>
        <end position="261"/>
    </location>
</feature>
<keyword evidence="4" id="KW-0238">DNA-binding</keyword>
<keyword evidence="3" id="KW-0805">Transcription regulation</keyword>
<dbReference type="CDD" id="cd14692">
    <property type="entry name" value="bZIP_ATF4"/>
    <property type="match status" value="1"/>
</dbReference>
<dbReference type="EMBL" id="CAJOBC010000149">
    <property type="protein sequence ID" value="CAF3545750.1"/>
    <property type="molecule type" value="Genomic_DNA"/>
</dbReference>
<dbReference type="PROSITE" id="PS00036">
    <property type="entry name" value="BZIP_BASIC"/>
    <property type="match status" value="1"/>
</dbReference>
<evidence type="ECO:0000313" key="11">
    <source>
        <dbReference type="EMBL" id="CAF1064252.1"/>
    </source>
</evidence>
<dbReference type="Proteomes" id="UP000677228">
    <property type="component" value="Unassembled WGS sequence"/>
</dbReference>
<dbReference type="InterPro" id="IPR046347">
    <property type="entry name" value="bZIP_sf"/>
</dbReference>
<feature type="region of interest" description="Disordered" evidence="8">
    <location>
        <begin position="140"/>
        <end position="185"/>
    </location>
</feature>
<reference evidence="10" key="1">
    <citation type="submission" date="2021-02" db="EMBL/GenBank/DDBJ databases">
        <authorList>
            <person name="Nowell W R."/>
        </authorList>
    </citation>
    <scope>NUCLEOTIDE SEQUENCE</scope>
</reference>
<dbReference type="GO" id="GO:0005634">
    <property type="term" value="C:nucleus"/>
    <property type="evidence" value="ECO:0007669"/>
    <property type="project" value="UniProtKB-SubCell"/>
</dbReference>
<accession>A0A813QB15</accession>
<dbReference type="Proteomes" id="UP000682733">
    <property type="component" value="Unassembled WGS sequence"/>
</dbReference>
<dbReference type="PANTHER" id="PTHR13044:SF14">
    <property type="entry name" value="CRYPTOCEPHAL, ISOFORM A"/>
    <property type="match status" value="1"/>
</dbReference>
<dbReference type="EMBL" id="CAJNOK010008461">
    <property type="protein sequence ID" value="CAF1064252.1"/>
    <property type="molecule type" value="Genomic_DNA"/>
</dbReference>
<dbReference type="Gene3D" id="1.20.5.170">
    <property type="match status" value="1"/>
</dbReference>
<dbReference type="PROSITE" id="PS50217">
    <property type="entry name" value="BZIP"/>
    <property type="match status" value="1"/>
</dbReference>
<evidence type="ECO:0000313" key="14">
    <source>
        <dbReference type="Proteomes" id="UP000663829"/>
    </source>
</evidence>
<evidence type="ECO:0000313" key="13">
    <source>
        <dbReference type="EMBL" id="CAF3829483.1"/>
    </source>
</evidence>
<dbReference type="InterPro" id="IPR004827">
    <property type="entry name" value="bZIP"/>
</dbReference>
<evidence type="ECO:0000256" key="4">
    <source>
        <dbReference type="ARBA" id="ARBA00023125"/>
    </source>
</evidence>
<sequence>METMELGHYLMTPQIGGKNGFNPFSPDFLFYNDDITNIKQTQQHHGLLHDSKLFLDSDFSFDHEETPGNIDVSDLFKDLDLEWELQKLISCSSFPITTATDFALSPLPTEEEKPSSPMSSIDGLMNDDIWIGEECTIGIQSPISSPTTTTQYDSDSTSPVSSPSGSITSSTRTSTDSTTNDSTSIIKKCRRSRRLTQPEKKLRKKVQNKTAAEKYRFKKKIEKQTIYERRTKLESSNKDLQLEVDNLQYRITQLKQLFVDILHVKEFQQAQQNNSL</sequence>
<evidence type="ECO:0000256" key="1">
    <source>
        <dbReference type="ARBA" id="ARBA00004123"/>
    </source>
</evidence>
<keyword evidence="5" id="KW-0804">Transcription</keyword>
<gene>
    <name evidence="10" type="ORF">GPM918_LOCUS1575</name>
    <name evidence="11" type="ORF">OVA965_LOCUS17573</name>
    <name evidence="12" type="ORF">SRO942_LOCUS1575</name>
    <name evidence="13" type="ORF">TMI583_LOCUS17584</name>
</gene>
<dbReference type="SUPFAM" id="SSF57959">
    <property type="entry name" value="Leucine zipper domain"/>
    <property type="match status" value="1"/>
</dbReference>
<feature type="compositionally biased region" description="Low complexity" evidence="8">
    <location>
        <begin position="140"/>
        <end position="184"/>
    </location>
</feature>
<dbReference type="PANTHER" id="PTHR13044">
    <property type="entry name" value="ACTIVATING TRANSCRIPTION FACTOR ATF 4/5"/>
    <property type="match status" value="1"/>
</dbReference>
<dbReference type="GO" id="GO:0000977">
    <property type="term" value="F:RNA polymerase II transcription regulatory region sequence-specific DNA binding"/>
    <property type="evidence" value="ECO:0007669"/>
    <property type="project" value="TreeGrafter"/>
</dbReference>
<organism evidence="10 14">
    <name type="scientific">Didymodactylos carnosus</name>
    <dbReference type="NCBI Taxonomy" id="1234261"/>
    <lineage>
        <taxon>Eukaryota</taxon>
        <taxon>Metazoa</taxon>
        <taxon>Spiralia</taxon>
        <taxon>Gnathifera</taxon>
        <taxon>Rotifera</taxon>
        <taxon>Eurotatoria</taxon>
        <taxon>Bdelloidea</taxon>
        <taxon>Philodinida</taxon>
        <taxon>Philodinidae</taxon>
        <taxon>Didymodactylos</taxon>
    </lineage>
</organism>
<evidence type="ECO:0000313" key="10">
    <source>
        <dbReference type="EMBL" id="CAF0764516.1"/>
    </source>
</evidence>
<dbReference type="Proteomes" id="UP000663829">
    <property type="component" value="Unassembled WGS sequence"/>
</dbReference>
<evidence type="ECO:0000256" key="3">
    <source>
        <dbReference type="ARBA" id="ARBA00023015"/>
    </source>
</evidence>
<protein>
    <recommendedName>
        <fullName evidence="9">BZIP domain-containing protein</fullName>
    </recommendedName>
</protein>
<comment type="similarity">
    <text evidence="2">Belongs to the bZIP family.</text>
</comment>
<keyword evidence="7" id="KW-0175">Coiled coil</keyword>
<dbReference type="EMBL" id="CAJOBA010008476">
    <property type="protein sequence ID" value="CAF3829483.1"/>
    <property type="molecule type" value="Genomic_DNA"/>
</dbReference>
<keyword evidence="6" id="KW-0539">Nucleus</keyword>
<evidence type="ECO:0000256" key="7">
    <source>
        <dbReference type="SAM" id="Coils"/>
    </source>
</evidence>
<dbReference type="SMART" id="SM00338">
    <property type="entry name" value="BRLZ"/>
    <property type="match status" value="1"/>
</dbReference>
<name>A0A813QB15_9BILA</name>
<dbReference type="OrthoDB" id="5847285at2759"/>
<comment type="subcellular location">
    <subcellularLocation>
        <location evidence="1">Nucleus</location>
    </subcellularLocation>
</comment>
<dbReference type="Proteomes" id="UP000681722">
    <property type="component" value="Unassembled WGS sequence"/>
</dbReference>
<evidence type="ECO:0000256" key="2">
    <source>
        <dbReference type="ARBA" id="ARBA00007163"/>
    </source>
</evidence>